<evidence type="ECO:0000313" key="3">
    <source>
        <dbReference type="EMBL" id="TGO06881.1"/>
    </source>
</evidence>
<protein>
    <submittedName>
        <fullName evidence="3">Uncharacterized protein</fullName>
    </submittedName>
</protein>
<evidence type="ECO:0000256" key="1">
    <source>
        <dbReference type="SAM" id="MobiDB-lite"/>
    </source>
</evidence>
<evidence type="ECO:0000313" key="4">
    <source>
        <dbReference type="Proteomes" id="UP000297777"/>
    </source>
</evidence>
<keyword evidence="2" id="KW-0812">Transmembrane</keyword>
<keyword evidence="4" id="KW-1185">Reference proteome</keyword>
<organism evidence="3 4">
    <name type="scientific">Botrytis tulipae</name>
    <dbReference type="NCBI Taxonomy" id="87230"/>
    <lineage>
        <taxon>Eukaryota</taxon>
        <taxon>Fungi</taxon>
        <taxon>Dikarya</taxon>
        <taxon>Ascomycota</taxon>
        <taxon>Pezizomycotina</taxon>
        <taxon>Leotiomycetes</taxon>
        <taxon>Helotiales</taxon>
        <taxon>Sclerotiniaceae</taxon>
        <taxon>Botrytis</taxon>
    </lineage>
</organism>
<dbReference type="EMBL" id="PQXH01000417">
    <property type="protein sequence ID" value="TGO06881.1"/>
    <property type="molecule type" value="Genomic_DNA"/>
</dbReference>
<dbReference type="Proteomes" id="UP000297777">
    <property type="component" value="Unassembled WGS sequence"/>
</dbReference>
<dbReference type="OrthoDB" id="10351266at2759"/>
<keyword evidence="2" id="KW-1133">Transmembrane helix</keyword>
<name>A0A4Z1EC18_9HELO</name>
<evidence type="ECO:0000256" key="2">
    <source>
        <dbReference type="SAM" id="Phobius"/>
    </source>
</evidence>
<feature type="region of interest" description="Disordered" evidence="1">
    <location>
        <begin position="1"/>
        <end position="44"/>
    </location>
</feature>
<feature type="transmembrane region" description="Helical" evidence="2">
    <location>
        <begin position="153"/>
        <end position="174"/>
    </location>
</feature>
<proteinExistence type="predicted"/>
<keyword evidence="2" id="KW-0472">Membrane</keyword>
<comment type="caution">
    <text evidence="3">The sequence shown here is derived from an EMBL/GenBank/DDBJ whole genome shotgun (WGS) entry which is preliminary data.</text>
</comment>
<dbReference type="AlphaFoldDB" id="A0A4Z1EC18"/>
<reference evidence="3 4" key="1">
    <citation type="submission" date="2017-12" db="EMBL/GenBank/DDBJ databases">
        <title>Comparative genomics of Botrytis spp.</title>
        <authorList>
            <person name="Valero-Jimenez C.A."/>
            <person name="Tapia P."/>
            <person name="Veloso J."/>
            <person name="Silva-Moreno E."/>
            <person name="Staats M."/>
            <person name="Valdes J.H."/>
            <person name="Van Kan J.A.L."/>
        </authorList>
    </citation>
    <scope>NUCLEOTIDE SEQUENCE [LARGE SCALE GENOMIC DNA]</scope>
    <source>
        <strain evidence="3 4">Bt9001</strain>
    </source>
</reference>
<accession>A0A4Z1EC18</accession>
<gene>
    <name evidence="3" type="ORF">BTUL_0420g00040</name>
</gene>
<sequence>MSHRDTDASSSLLRPDSSSRRRIPQGPETNWISSLEDEQPDGDCEPRRRMAIWNLKEHLEARESFLVTNDHTDSSETALDTTASNERSRRQKLKYDVTFRLAEADLIMLKYTLEQMLPGAYKRAYNGSVGFFVTAFVSIMAYSSHFLRKFHTVELMCCVATGFHGAYCTLYWWAVRRCRKNVQDVQERLETGTLRQDHINYLEGELWSILHIANL</sequence>
<feature type="transmembrane region" description="Helical" evidence="2">
    <location>
        <begin position="124"/>
        <end position="147"/>
    </location>
</feature>